<keyword evidence="5 6" id="KW-0472">Membrane</keyword>
<reference evidence="8 9" key="2">
    <citation type="submission" date="2023-10" db="EMBL/GenBank/DDBJ databases">
        <authorList>
            <person name="Han X.F."/>
        </authorList>
    </citation>
    <scope>NUCLEOTIDE SEQUENCE [LARGE SCALE GENOMIC DNA]</scope>
    <source>
        <strain evidence="8 9">KCTC 39840</strain>
    </source>
</reference>
<gene>
    <name evidence="8" type="ORF">R7226_27955</name>
</gene>
<dbReference type="PROSITE" id="PS50850">
    <property type="entry name" value="MFS"/>
    <property type="match status" value="1"/>
</dbReference>
<evidence type="ECO:0000256" key="4">
    <source>
        <dbReference type="ARBA" id="ARBA00022989"/>
    </source>
</evidence>
<comment type="subcellular location">
    <subcellularLocation>
        <location evidence="1">Cell membrane</location>
        <topology evidence="1">Multi-pass membrane protein</topology>
    </subcellularLocation>
</comment>
<dbReference type="EMBL" id="JAWSTH010000127">
    <property type="protein sequence ID" value="MDW5598224.1"/>
    <property type="molecule type" value="Genomic_DNA"/>
</dbReference>
<dbReference type="SUPFAM" id="SSF103473">
    <property type="entry name" value="MFS general substrate transporter"/>
    <property type="match status" value="1"/>
</dbReference>
<feature type="transmembrane region" description="Helical" evidence="6">
    <location>
        <begin position="79"/>
        <end position="98"/>
    </location>
</feature>
<feature type="transmembrane region" description="Helical" evidence="6">
    <location>
        <begin position="337"/>
        <end position="356"/>
    </location>
</feature>
<feature type="transmembrane region" description="Helical" evidence="6">
    <location>
        <begin position="197"/>
        <end position="216"/>
    </location>
</feature>
<feature type="transmembrane region" description="Helical" evidence="6">
    <location>
        <begin position="265"/>
        <end position="286"/>
    </location>
</feature>
<feature type="transmembrane region" description="Helical" evidence="6">
    <location>
        <begin position="222"/>
        <end position="244"/>
    </location>
</feature>
<dbReference type="Gene3D" id="1.20.1250.20">
    <property type="entry name" value="MFS general substrate transporter like domains"/>
    <property type="match status" value="2"/>
</dbReference>
<comment type="caution">
    <text evidence="8">The sequence shown here is derived from an EMBL/GenBank/DDBJ whole genome shotgun (WGS) entry which is preliminary data.</text>
</comment>
<protein>
    <submittedName>
        <fullName evidence="8">MFS transporter</fullName>
    </submittedName>
</protein>
<feature type="transmembrane region" description="Helical" evidence="6">
    <location>
        <begin position="136"/>
        <end position="154"/>
    </location>
</feature>
<evidence type="ECO:0000256" key="3">
    <source>
        <dbReference type="ARBA" id="ARBA00022692"/>
    </source>
</evidence>
<feature type="transmembrane region" description="Helical" evidence="6">
    <location>
        <begin position="166"/>
        <end position="185"/>
    </location>
</feature>
<dbReference type="PANTHER" id="PTHR42718">
    <property type="entry name" value="MAJOR FACILITATOR SUPERFAMILY MULTIDRUG TRANSPORTER MFSC"/>
    <property type="match status" value="1"/>
</dbReference>
<feature type="transmembrane region" description="Helical" evidence="6">
    <location>
        <begin position="309"/>
        <end position="330"/>
    </location>
</feature>
<dbReference type="RefSeq" id="WP_318600724.1">
    <property type="nucleotide sequence ID" value="NZ_JAWSTH010000127.1"/>
</dbReference>
<keyword evidence="4 6" id="KW-1133">Transmembrane helix</keyword>
<feature type="transmembrane region" description="Helical" evidence="6">
    <location>
        <begin position="104"/>
        <end position="124"/>
    </location>
</feature>
<evidence type="ECO:0000256" key="6">
    <source>
        <dbReference type="SAM" id="Phobius"/>
    </source>
</evidence>
<keyword evidence="9" id="KW-1185">Reference proteome</keyword>
<feature type="domain" description="Major facilitator superfamily (MFS) profile" evidence="7">
    <location>
        <begin position="13"/>
        <end position="459"/>
    </location>
</feature>
<dbReference type="PRINTS" id="PR01035">
    <property type="entry name" value="TCRTETA"/>
</dbReference>
<evidence type="ECO:0000256" key="1">
    <source>
        <dbReference type="ARBA" id="ARBA00004651"/>
    </source>
</evidence>
<dbReference type="Proteomes" id="UP001284601">
    <property type="component" value="Unassembled WGS sequence"/>
</dbReference>
<name>A0ABU4HYI8_9ACTN</name>
<evidence type="ECO:0000313" key="9">
    <source>
        <dbReference type="Proteomes" id="UP001284601"/>
    </source>
</evidence>
<dbReference type="InterPro" id="IPR020846">
    <property type="entry name" value="MFS_dom"/>
</dbReference>
<feature type="transmembrane region" description="Helical" evidence="6">
    <location>
        <begin position="403"/>
        <end position="423"/>
    </location>
</feature>
<organism evidence="8 9">
    <name type="scientific">Conexibacter stalactiti</name>
    <dbReference type="NCBI Taxonomy" id="1940611"/>
    <lineage>
        <taxon>Bacteria</taxon>
        <taxon>Bacillati</taxon>
        <taxon>Actinomycetota</taxon>
        <taxon>Thermoleophilia</taxon>
        <taxon>Solirubrobacterales</taxon>
        <taxon>Conexibacteraceae</taxon>
        <taxon>Conexibacter</taxon>
    </lineage>
</organism>
<dbReference type="InterPro" id="IPR036259">
    <property type="entry name" value="MFS_trans_sf"/>
</dbReference>
<dbReference type="PANTHER" id="PTHR42718:SF9">
    <property type="entry name" value="MAJOR FACILITATOR SUPERFAMILY MULTIDRUG TRANSPORTER MFSC"/>
    <property type="match status" value="1"/>
</dbReference>
<evidence type="ECO:0000313" key="8">
    <source>
        <dbReference type="EMBL" id="MDW5598224.1"/>
    </source>
</evidence>
<dbReference type="Pfam" id="PF07690">
    <property type="entry name" value="MFS_1"/>
    <property type="match status" value="1"/>
</dbReference>
<keyword evidence="2" id="KW-0813">Transport</keyword>
<proteinExistence type="predicted"/>
<dbReference type="InterPro" id="IPR011701">
    <property type="entry name" value="MFS"/>
</dbReference>
<accession>A0ABU4HYI8</accession>
<evidence type="ECO:0000256" key="2">
    <source>
        <dbReference type="ARBA" id="ARBA00022448"/>
    </source>
</evidence>
<feature type="transmembrane region" description="Helical" evidence="6">
    <location>
        <begin position="368"/>
        <end position="391"/>
    </location>
</feature>
<feature type="transmembrane region" description="Helical" evidence="6">
    <location>
        <begin position="435"/>
        <end position="454"/>
    </location>
</feature>
<keyword evidence="3 6" id="KW-0812">Transmembrane</keyword>
<dbReference type="InterPro" id="IPR001958">
    <property type="entry name" value="Tet-R_TetA/multi-R_MdtG-like"/>
</dbReference>
<evidence type="ECO:0000259" key="7">
    <source>
        <dbReference type="PROSITE" id="PS50850"/>
    </source>
</evidence>
<reference evidence="9" key="1">
    <citation type="submission" date="2023-07" db="EMBL/GenBank/DDBJ databases">
        <title>Conexibacter stalactiti sp. nov., isolated from stalactites in a lava cave and emended description of the genus Conexibacter.</title>
        <authorList>
            <person name="Lee S.D."/>
        </authorList>
    </citation>
    <scope>NUCLEOTIDE SEQUENCE [LARGE SCALE GENOMIC DNA]</scope>
    <source>
        <strain evidence="9">KCTC 39840</strain>
    </source>
</reference>
<feature type="transmembrane region" description="Helical" evidence="6">
    <location>
        <begin position="46"/>
        <end position="67"/>
    </location>
</feature>
<sequence length="460" mass="47105">MAAATSARRSWPVIASLTLASLAYASMQMMVVPALPQIERDLGSDAGGVAWLISAFLLSTAVSTPVLGRLGDLYGKERMLVGVLAIFAAGSLLGALAPSLPVLIVARVIQGLGGAIFPLAFGIARDALPPARLSSAIGLLSGSFGIGGAAGLVLSGPIVDHISWHGIFWLGIAMPLIAIAGVRLFVPRSPPREQVDVDWVGALLMAGGLLPLLLAISQGREWGWLAPGTFALVLGGAALLVAWARWELGRREPLIDLRLLARRSVWTVNAVGVTVGFGMYSMSYLVPRFVQADPAVAGYGFDASVTGSALYLLPAMLSGLVAGPLAGALGNRTGARLPLVLGVVALIAGLAMLAFVHDEPWQVYIGMLLAYGLGLTFALTSLANLIVSGVPQSQTGEATGINTTLRTIGGALGSQVVAALVIAEEGSHGAGGFTAAFMVCAGVAVAALLACAAVPRPTRR</sequence>
<evidence type="ECO:0000256" key="5">
    <source>
        <dbReference type="ARBA" id="ARBA00023136"/>
    </source>
</evidence>
<dbReference type="CDD" id="cd17504">
    <property type="entry name" value="MFS_MMR_MDR_like"/>
    <property type="match status" value="1"/>
</dbReference>